<dbReference type="Proteomes" id="UP000606044">
    <property type="component" value="Unassembled WGS sequence"/>
</dbReference>
<protein>
    <recommendedName>
        <fullName evidence="4">Serine protease</fullName>
    </recommendedName>
</protein>
<dbReference type="EMBL" id="BMCT01000006">
    <property type="protein sequence ID" value="GGF75274.1"/>
    <property type="molecule type" value="Genomic_DNA"/>
</dbReference>
<reference evidence="2" key="2">
    <citation type="submission" date="2020-09" db="EMBL/GenBank/DDBJ databases">
        <authorList>
            <person name="Sun Q."/>
            <person name="Sedlacek I."/>
        </authorList>
    </citation>
    <scope>NUCLEOTIDE SEQUENCE</scope>
    <source>
        <strain evidence="2">CCM 7897</strain>
    </source>
</reference>
<proteinExistence type="predicted"/>
<evidence type="ECO:0000256" key="1">
    <source>
        <dbReference type="SAM" id="MobiDB-lite"/>
    </source>
</evidence>
<keyword evidence="3" id="KW-1185">Reference proteome</keyword>
<dbReference type="Pfam" id="PF13365">
    <property type="entry name" value="Trypsin_2"/>
    <property type="match status" value="1"/>
</dbReference>
<name>A0A917FGF3_9HYPH</name>
<evidence type="ECO:0000313" key="3">
    <source>
        <dbReference type="Proteomes" id="UP000606044"/>
    </source>
</evidence>
<sequence length="410" mass="43859">MASEGFLSRVLAGEWPDNLVSVTAGDLDQPISYGAGLLVGRWHVLTCEHVLQKAKKQNRPEHERRPIAGKLTVGLRNGQTIAAQFVASDPEADIALLKLEARADCWERMNLAPTPTAECKVVALGFSHPPARRFGAQLSNAYFEHGGYDEGLLKRIRVEGSAPEGYSGGPVFAEDAHGAPILIGLSRLGGDQVDWGKLIAVHALLAFAAGHLDTVPNSLDLKSGDPEGAAARRRDAQRWGGRGEAEVDGWGPFWFQADKSHAPAYVAVLPVTTASVSLARGQDWSRAGGGLQCPYSPLTAEDTLTALDTLCKRTGRSLRLPTVQEMERLCTQISLQAGDEAAQPLALLGAPPDMRFFGTVSRPNQTPNGVLEWLETDSGPGLFRISNQGKPISAPDARNGVPILRAAFDA</sequence>
<reference evidence="2" key="1">
    <citation type="journal article" date="2014" name="Int. J. Syst. Evol. Microbiol.">
        <title>Complete genome sequence of Corynebacterium casei LMG S-19264T (=DSM 44701T), isolated from a smear-ripened cheese.</title>
        <authorList>
            <consortium name="US DOE Joint Genome Institute (JGI-PGF)"/>
            <person name="Walter F."/>
            <person name="Albersmeier A."/>
            <person name="Kalinowski J."/>
            <person name="Ruckert C."/>
        </authorList>
    </citation>
    <scope>NUCLEOTIDE SEQUENCE</scope>
    <source>
        <strain evidence="2">CCM 7897</strain>
    </source>
</reference>
<evidence type="ECO:0000313" key="2">
    <source>
        <dbReference type="EMBL" id="GGF75274.1"/>
    </source>
</evidence>
<accession>A0A917FGF3</accession>
<comment type="caution">
    <text evidence="2">The sequence shown here is derived from an EMBL/GenBank/DDBJ whole genome shotgun (WGS) entry which is preliminary data.</text>
</comment>
<dbReference type="InterPro" id="IPR009003">
    <property type="entry name" value="Peptidase_S1_PA"/>
</dbReference>
<feature type="region of interest" description="Disordered" evidence="1">
    <location>
        <begin position="223"/>
        <end position="242"/>
    </location>
</feature>
<organism evidence="2 3">
    <name type="scientific">Azorhizobium oxalatiphilum</name>
    <dbReference type="NCBI Taxonomy" id="980631"/>
    <lineage>
        <taxon>Bacteria</taxon>
        <taxon>Pseudomonadati</taxon>
        <taxon>Pseudomonadota</taxon>
        <taxon>Alphaproteobacteria</taxon>
        <taxon>Hyphomicrobiales</taxon>
        <taxon>Xanthobacteraceae</taxon>
        <taxon>Azorhizobium</taxon>
    </lineage>
</organism>
<dbReference type="Gene3D" id="2.40.10.120">
    <property type="match status" value="1"/>
</dbReference>
<gene>
    <name evidence="2" type="ORF">GCM10007301_38950</name>
</gene>
<evidence type="ECO:0008006" key="4">
    <source>
        <dbReference type="Google" id="ProtNLM"/>
    </source>
</evidence>
<dbReference type="SUPFAM" id="SSF50494">
    <property type="entry name" value="Trypsin-like serine proteases"/>
    <property type="match status" value="1"/>
</dbReference>
<dbReference type="RefSeq" id="WP_188581675.1">
    <property type="nucleotide sequence ID" value="NZ_BMCT01000006.1"/>
</dbReference>
<dbReference type="AlphaFoldDB" id="A0A917FGF3"/>